<sequence length="241" mass="26306">MLRFSMSGQGSPTIVMFSGAGGPLEGWFKLFPEIEALGTVVTYDRPRIGGSARAREPQLGTTVVLQLRALLREIGARPPFLLVGHSFGGLHANLFARVYSDETCGVLFIEATAPDDVLNMKQYRSTLQRVVAGLLDRFSPPDPNDEISNELETVAEIGEAPDFPPIPVTVISGGKRLPRWMASREALLERERNQEALARLSPLGERIIARGSAHFPQVSEPHVVLEALSKLVARTRSQSPA</sequence>
<dbReference type="GO" id="GO:0016787">
    <property type="term" value="F:hydrolase activity"/>
    <property type="evidence" value="ECO:0007669"/>
    <property type="project" value="UniProtKB-KW"/>
</dbReference>
<keyword evidence="3" id="KW-1185">Reference proteome</keyword>
<dbReference type="SUPFAM" id="SSF53474">
    <property type="entry name" value="alpha/beta-Hydrolases"/>
    <property type="match status" value="1"/>
</dbReference>
<dbReference type="Proteomes" id="UP001589773">
    <property type="component" value="Unassembled WGS sequence"/>
</dbReference>
<reference evidence="2 3" key="1">
    <citation type="submission" date="2024-09" db="EMBL/GenBank/DDBJ databases">
        <authorList>
            <person name="Sun Q."/>
            <person name="Mori K."/>
        </authorList>
    </citation>
    <scope>NUCLEOTIDE SEQUENCE [LARGE SCALE GENOMIC DNA]</scope>
    <source>
        <strain evidence="2 3">CCM 7792</strain>
    </source>
</reference>
<accession>A0ABV6FJ61</accession>
<name>A0ABV6FJ61_9BURK</name>
<dbReference type="RefSeq" id="WP_379680667.1">
    <property type="nucleotide sequence ID" value="NZ_JBHLWP010000015.1"/>
</dbReference>
<comment type="caution">
    <text evidence="2">The sequence shown here is derived from an EMBL/GenBank/DDBJ whole genome shotgun (WGS) entry which is preliminary data.</text>
</comment>
<proteinExistence type="predicted"/>
<gene>
    <name evidence="2" type="ORF">ACFFJK_16825</name>
</gene>
<dbReference type="PANTHER" id="PTHR43433:SF5">
    <property type="entry name" value="AB HYDROLASE-1 DOMAIN-CONTAINING PROTEIN"/>
    <property type="match status" value="1"/>
</dbReference>
<evidence type="ECO:0000259" key="1">
    <source>
        <dbReference type="Pfam" id="PF12697"/>
    </source>
</evidence>
<organism evidence="2 3">
    <name type="scientific">Massilia consociata</name>
    <dbReference type="NCBI Taxonomy" id="760117"/>
    <lineage>
        <taxon>Bacteria</taxon>
        <taxon>Pseudomonadati</taxon>
        <taxon>Pseudomonadota</taxon>
        <taxon>Betaproteobacteria</taxon>
        <taxon>Burkholderiales</taxon>
        <taxon>Oxalobacteraceae</taxon>
        <taxon>Telluria group</taxon>
        <taxon>Massilia</taxon>
    </lineage>
</organism>
<dbReference type="Pfam" id="PF12697">
    <property type="entry name" value="Abhydrolase_6"/>
    <property type="match status" value="1"/>
</dbReference>
<evidence type="ECO:0000313" key="3">
    <source>
        <dbReference type="Proteomes" id="UP001589773"/>
    </source>
</evidence>
<dbReference type="EMBL" id="JBHLWP010000015">
    <property type="protein sequence ID" value="MFC0253564.1"/>
    <property type="molecule type" value="Genomic_DNA"/>
</dbReference>
<protein>
    <submittedName>
        <fullName evidence="2">Alpha/beta fold hydrolase</fullName>
    </submittedName>
</protein>
<dbReference type="Gene3D" id="3.40.50.1820">
    <property type="entry name" value="alpha/beta hydrolase"/>
    <property type="match status" value="1"/>
</dbReference>
<dbReference type="InterPro" id="IPR029058">
    <property type="entry name" value="AB_hydrolase_fold"/>
</dbReference>
<evidence type="ECO:0000313" key="2">
    <source>
        <dbReference type="EMBL" id="MFC0253564.1"/>
    </source>
</evidence>
<dbReference type="InterPro" id="IPR050471">
    <property type="entry name" value="AB_hydrolase"/>
</dbReference>
<feature type="domain" description="AB hydrolase-1" evidence="1">
    <location>
        <begin position="14"/>
        <end position="227"/>
    </location>
</feature>
<keyword evidence="2" id="KW-0378">Hydrolase</keyword>
<dbReference type="InterPro" id="IPR000073">
    <property type="entry name" value="AB_hydrolase_1"/>
</dbReference>
<dbReference type="PANTHER" id="PTHR43433">
    <property type="entry name" value="HYDROLASE, ALPHA/BETA FOLD FAMILY PROTEIN"/>
    <property type="match status" value="1"/>
</dbReference>